<reference evidence="2 3" key="1">
    <citation type="journal article" date="2016" name="Genome Announc.">
        <title>Complete Genome Sequence of Methylobacterium populi P-1M, Isolated from Pink-Pigmented Household Biofilm.</title>
        <authorList>
            <person name="Morohoshi T."/>
            <person name="Ikeda T."/>
        </authorList>
    </citation>
    <scope>NUCLEOTIDE SEQUENCE [LARGE SCALE GENOMIC DNA]</scope>
    <source>
        <strain evidence="2 3">P-1M</strain>
    </source>
</reference>
<feature type="region of interest" description="Disordered" evidence="1">
    <location>
        <begin position="27"/>
        <end position="66"/>
    </location>
</feature>
<dbReference type="RefSeq" id="WP_157914268.1">
    <property type="nucleotide sequence ID" value="NZ_AP014809.1"/>
</dbReference>
<protein>
    <recommendedName>
        <fullName evidence="4">ParB/Sulfiredoxin domain-containing protein</fullName>
    </recommendedName>
</protein>
<name>A0A160PK31_9HYPH</name>
<evidence type="ECO:0000313" key="2">
    <source>
        <dbReference type="EMBL" id="BAU93426.1"/>
    </source>
</evidence>
<dbReference type="Proteomes" id="UP000218288">
    <property type="component" value="Chromosome"/>
</dbReference>
<dbReference type="EMBL" id="AP014809">
    <property type="protein sequence ID" value="BAU93426.1"/>
    <property type="molecule type" value="Genomic_DNA"/>
</dbReference>
<proteinExistence type="predicted"/>
<gene>
    <name evidence="2" type="ORF">MPPM_4821</name>
</gene>
<accession>A0A160PK31</accession>
<evidence type="ECO:0000313" key="3">
    <source>
        <dbReference type="Proteomes" id="UP000218288"/>
    </source>
</evidence>
<dbReference type="OrthoDB" id="950695at2"/>
<evidence type="ECO:0000256" key="1">
    <source>
        <dbReference type="SAM" id="MobiDB-lite"/>
    </source>
</evidence>
<evidence type="ECO:0008006" key="4">
    <source>
        <dbReference type="Google" id="ProtNLM"/>
    </source>
</evidence>
<dbReference type="AlphaFoldDB" id="A0A160PK31"/>
<organism evidence="2 3">
    <name type="scientific">Methylorubrum populi</name>
    <dbReference type="NCBI Taxonomy" id="223967"/>
    <lineage>
        <taxon>Bacteria</taxon>
        <taxon>Pseudomonadati</taxon>
        <taxon>Pseudomonadota</taxon>
        <taxon>Alphaproteobacteria</taxon>
        <taxon>Hyphomicrobiales</taxon>
        <taxon>Methylobacteriaceae</taxon>
        <taxon>Methylorubrum</taxon>
    </lineage>
</organism>
<sequence length="352" mass="38947">MTRRPITLPRISIQNFDPTADCVADKRKGAAGEAARPVSQSRGRDTMLQARAPQTSGTERRFVGRNDGINRSQSHAEQWYIAQMARGEKEVFSEQASITPEIAALLLNKNPDNRNLSKKRIGEIRADLESGRYVLNGEPIIVSKDGLLNDGQHRLIACVESGVTFRTIITFGVTRSSRLTLDQGGARTVADYLDMQGGGDNTKVAATVARMLWQYQKLGHLSSNGKSKQRTWPTKAESLVVAAENEREIAFHLSCVQKTSRLVGSLSFVVLCRIVLARADATMGAVFIDRLLDGSNLKPDSPIFVLRERFINDPKMRQPDRFEAVVRAWNAMRKGKTLGKIQIMGSVPKVEA</sequence>